<dbReference type="HOGENOM" id="CLU_1144547_0_0_1"/>
<reference evidence="3" key="1">
    <citation type="journal article" date="2006" name="PLoS Biol.">
        <title>Macronuclear genome sequence of the ciliate Tetrahymena thermophila, a model eukaryote.</title>
        <authorList>
            <person name="Eisen J.A."/>
            <person name="Coyne R.S."/>
            <person name="Wu M."/>
            <person name="Wu D."/>
            <person name="Thiagarajan M."/>
            <person name="Wortman J.R."/>
            <person name="Badger J.H."/>
            <person name="Ren Q."/>
            <person name="Amedeo P."/>
            <person name="Jones K.M."/>
            <person name="Tallon L.J."/>
            <person name="Delcher A.L."/>
            <person name="Salzberg S.L."/>
            <person name="Silva J.C."/>
            <person name="Haas B.J."/>
            <person name="Majoros W.H."/>
            <person name="Farzad M."/>
            <person name="Carlton J.M."/>
            <person name="Smith R.K. Jr."/>
            <person name="Garg J."/>
            <person name="Pearlman R.E."/>
            <person name="Karrer K.M."/>
            <person name="Sun L."/>
            <person name="Manning G."/>
            <person name="Elde N.C."/>
            <person name="Turkewitz A.P."/>
            <person name="Asai D.J."/>
            <person name="Wilkes D.E."/>
            <person name="Wang Y."/>
            <person name="Cai H."/>
            <person name="Collins K."/>
            <person name="Stewart B.A."/>
            <person name="Lee S.R."/>
            <person name="Wilamowska K."/>
            <person name="Weinberg Z."/>
            <person name="Ruzzo W.L."/>
            <person name="Wloga D."/>
            <person name="Gaertig J."/>
            <person name="Frankel J."/>
            <person name="Tsao C.-C."/>
            <person name="Gorovsky M.A."/>
            <person name="Keeling P.J."/>
            <person name="Waller R.F."/>
            <person name="Patron N.J."/>
            <person name="Cherry J.M."/>
            <person name="Stover N.A."/>
            <person name="Krieger C.J."/>
            <person name="del Toro C."/>
            <person name="Ryder H.F."/>
            <person name="Williamson S.C."/>
            <person name="Barbeau R.A."/>
            <person name="Hamilton E.P."/>
            <person name="Orias E."/>
        </authorList>
    </citation>
    <scope>NUCLEOTIDE SEQUENCE [LARGE SCALE GENOMIC DNA]</scope>
    <source>
        <strain evidence="3">SB210</strain>
    </source>
</reference>
<organism evidence="2 3">
    <name type="scientific">Tetrahymena thermophila (strain SB210)</name>
    <dbReference type="NCBI Taxonomy" id="312017"/>
    <lineage>
        <taxon>Eukaryota</taxon>
        <taxon>Sar</taxon>
        <taxon>Alveolata</taxon>
        <taxon>Ciliophora</taxon>
        <taxon>Intramacronucleata</taxon>
        <taxon>Oligohymenophorea</taxon>
        <taxon>Hymenostomatida</taxon>
        <taxon>Tetrahymenina</taxon>
        <taxon>Tetrahymenidae</taxon>
        <taxon>Tetrahymena</taxon>
    </lineage>
</organism>
<dbReference type="GeneID" id="7844980"/>
<evidence type="ECO:0000313" key="3">
    <source>
        <dbReference type="Proteomes" id="UP000009168"/>
    </source>
</evidence>
<dbReference type="InParanoid" id="Q23DJ8"/>
<dbReference type="Proteomes" id="UP000009168">
    <property type="component" value="Unassembled WGS sequence"/>
</dbReference>
<feature type="region of interest" description="Disordered" evidence="1">
    <location>
        <begin position="224"/>
        <end position="243"/>
    </location>
</feature>
<dbReference type="KEGG" id="tet:TTHERM_00046930"/>
<protein>
    <submittedName>
        <fullName evidence="2">Uncharacterized protein</fullName>
    </submittedName>
</protein>
<sequence length="243" mass="28381">MDGQQNQNQSQYLMETDRKRQYLTQDIYDQNQDTAPINRKKNIQNQKGYLGEIAFSSKIGDKNFRLYKDSSLGFGQKGQNILIDQDWDEDIETDNSCAEKAVQKCIKQLYQALRHQRRGIDPTSPFVHDYTTLGERYFKENQLINQDRNGINQNCNQDRNLKISDSPLIQSKSQIMIQMQGMMNQIDIQQSYLSQQQQINHDILGQETKRDFMNTPIRTKASFARQSDSGYNQSLNQNYSQNL</sequence>
<dbReference type="AlphaFoldDB" id="Q23DJ8"/>
<gene>
    <name evidence="2" type="ORF">TTHERM_00046930</name>
</gene>
<dbReference type="RefSeq" id="XP_001014688.3">
    <property type="nucleotide sequence ID" value="XM_001014688.4"/>
</dbReference>
<accession>Q23DJ8</accession>
<dbReference type="EMBL" id="GG662712">
    <property type="protein sequence ID" value="EAR94707.3"/>
    <property type="molecule type" value="Genomic_DNA"/>
</dbReference>
<proteinExistence type="predicted"/>
<keyword evidence="3" id="KW-1185">Reference proteome</keyword>
<feature type="compositionally biased region" description="Low complexity" evidence="1">
    <location>
        <begin position="231"/>
        <end position="243"/>
    </location>
</feature>
<name>Q23DJ8_TETTS</name>
<evidence type="ECO:0000256" key="1">
    <source>
        <dbReference type="SAM" id="MobiDB-lite"/>
    </source>
</evidence>
<evidence type="ECO:0000313" key="2">
    <source>
        <dbReference type="EMBL" id="EAR94707.3"/>
    </source>
</evidence>